<organism evidence="8 9">
    <name type="scientific">Phaedon cochleariae</name>
    <name type="common">Mustard beetle</name>
    <dbReference type="NCBI Taxonomy" id="80249"/>
    <lineage>
        <taxon>Eukaryota</taxon>
        <taxon>Metazoa</taxon>
        <taxon>Ecdysozoa</taxon>
        <taxon>Arthropoda</taxon>
        <taxon>Hexapoda</taxon>
        <taxon>Insecta</taxon>
        <taxon>Pterygota</taxon>
        <taxon>Neoptera</taxon>
        <taxon>Endopterygota</taxon>
        <taxon>Coleoptera</taxon>
        <taxon>Polyphaga</taxon>
        <taxon>Cucujiformia</taxon>
        <taxon>Chrysomeloidea</taxon>
        <taxon>Chrysomelidae</taxon>
        <taxon>Chrysomelinae</taxon>
        <taxon>Chrysomelini</taxon>
        <taxon>Phaedon</taxon>
    </lineage>
</organism>
<dbReference type="EMBL" id="OU896719">
    <property type="protein sequence ID" value="CAH1119888.1"/>
    <property type="molecule type" value="Genomic_DNA"/>
</dbReference>
<dbReference type="PROSITE" id="PS00455">
    <property type="entry name" value="AMP_BINDING"/>
    <property type="match status" value="1"/>
</dbReference>
<dbReference type="PANTHER" id="PTHR24096:SF149">
    <property type="entry name" value="AMP-BINDING DOMAIN-CONTAINING PROTEIN-RELATED"/>
    <property type="match status" value="1"/>
</dbReference>
<feature type="domain" description="AMP-binding enzyme C-terminal" evidence="7">
    <location>
        <begin position="456"/>
        <end position="533"/>
    </location>
</feature>
<feature type="region of interest" description="Disordered" evidence="5">
    <location>
        <begin position="529"/>
        <end position="548"/>
    </location>
</feature>
<keyword evidence="4" id="KW-0576">Peroxisome</keyword>
<evidence type="ECO:0000256" key="2">
    <source>
        <dbReference type="ARBA" id="ARBA00006432"/>
    </source>
</evidence>
<reference evidence="8" key="2">
    <citation type="submission" date="2022-10" db="EMBL/GenBank/DDBJ databases">
        <authorList>
            <consortium name="ENA_rothamsted_submissions"/>
            <consortium name="culmorum"/>
            <person name="King R."/>
        </authorList>
    </citation>
    <scope>NUCLEOTIDE SEQUENCE</scope>
</reference>
<evidence type="ECO:0000259" key="6">
    <source>
        <dbReference type="Pfam" id="PF00501"/>
    </source>
</evidence>
<proteinExistence type="inferred from homology"/>
<sequence length="548" mass="61063">MENGDSKLKSNSFDGNDYIFENPLNFEPNEQGLGHLYFTSMKKYQNNTLQYLADSGEEDTYSDVLTRCIRTALHLQQRGLTKDDIVILCTNNHKNSCVPFIASLFIGVPVASLDPSLSVMDTSHLLREVKPRIIFVIPKALELIEISLQEAGAESDIVVFGKTDKYTDFSEFLEPCEDEAKFVPAPVDNLQETALILFSSGTTGLPKGILIHHYALLAQANTVLQSGNSGPVSLSYASLYWISAVLFLTATISSGGARLVCSTFDPSELWDLIEKYRLSNLFLIPSQAADMVNLGRPDGLDTTSLWSCMTGGAAISEKCLADFRDLLPGTFVYQVYGQSEVAGIISLFNTYEVKESLYLHYKPRSVGLVAPGLRCKVVDPDTEKLCGPNEHGELRIDTKLIMNGYYNKDSSEAFDSGGWLRTGDIVYYDEDKCLFVVDRIKEMLKFKSWHVAPAMIEQVLTNHPAVGNAVVIGIPHEEDGDYPMGLVILNPEYHGDVQESDIEHFVAERVPDRMRLRAGVRIMKEFPMTPSGKPKRKELRERVLRGEL</sequence>
<feature type="domain" description="AMP-dependent synthetase/ligase" evidence="6">
    <location>
        <begin position="51"/>
        <end position="406"/>
    </location>
</feature>
<dbReference type="OrthoDB" id="10253869at2759"/>
<dbReference type="InterPro" id="IPR000873">
    <property type="entry name" value="AMP-dep_synth/lig_dom"/>
</dbReference>
<dbReference type="AlphaFoldDB" id="A0A9P0DBM4"/>
<accession>A0A9P0DBM4</accession>
<dbReference type="Pfam" id="PF13193">
    <property type="entry name" value="AMP-binding_C"/>
    <property type="match status" value="1"/>
</dbReference>
<dbReference type="InterPro" id="IPR042099">
    <property type="entry name" value="ANL_N_sf"/>
</dbReference>
<evidence type="ECO:0000256" key="3">
    <source>
        <dbReference type="ARBA" id="ARBA00022598"/>
    </source>
</evidence>
<comment type="subcellular location">
    <subcellularLocation>
        <location evidence="1">Peroxisome</location>
    </subcellularLocation>
</comment>
<evidence type="ECO:0000313" key="9">
    <source>
        <dbReference type="Proteomes" id="UP001153737"/>
    </source>
</evidence>
<dbReference type="InterPro" id="IPR045851">
    <property type="entry name" value="AMP-bd_C_sf"/>
</dbReference>
<dbReference type="PANTHER" id="PTHR24096">
    <property type="entry name" value="LONG-CHAIN-FATTY-ACID--COA LIGASE"/>
    <property type="match status" value="1"/>
</dbReference>
<protein>
    <submittedName>
        <fullName evidence="8">Uncharacterized protein</fullName>
    </submittedName>
</protein>
<reference evidence="8" key="1">
    <citation type="submission" date="2022-01" db="EMBL/GenBank/DDBJ databases">
        <authorList>
            <person name="King R."/>
        </authorList>
    </citation>
    <scope>NUCLEOTIDE SEQUENCE</scope>
</reference>
<keyword evidence="3" id="KW-0436">Ligase</keyword>
<dbReference type="Gene3D" id="3.30.300.30">
    <property type="match status" value="1"/>
</dbReference>
<evidence type="ECO:0000256" key="1">
    <source>
        <dbReference type="ARBA" id="ARBA00004275"/>
    </source>
</evidence>
<name>A0A9P0DBM4_PHACE</name>
<dbReference type="Gene3D" id="3.40.50.12780">
    <property type="entry name" value="N-terminal domain of ligase-like"/>
    <property type="match status" value="1"/>
</dbReference>
<dbReference type="SUPFAM" id="SSF56801">
    <property type="entry name" value="Acetyl-CoA synthetase-like"/>
    <property type="match status" value="1"/>
</dbReference>
<comment type="similarity">
    <text evidence="2">Belongs to the ATP-dependent AMP-binding enzyme family.</text>
</comment>
<evidence type="ECO:0000313" key="8">
    <source>
        <dbReference type="EMBL" id="CAH1119888.1"/>
    </source>
</evidence>
<dbReference type="InterPro" id="IPR020845">
    <property type="entry name" value="AMP-binding_CS"/>
</dbReference>
<feature type="compositionally biased region" description="Basic and acidic residues" evidence="5">
    <location>
        <begin position="538"/>
        <end position="548"/>
    </location>
</feature>
<evidence type="ECO:0000256" key="5">
    <source>
        <dbReference type="SAM" id="MobiDB-lite"/>
    </source>
</evidence>
<dbReference type="GO" id="GO:0005777">
    <property type="term" value="C:peroxisome"/>
    <property type="evidence" value="ECO:0007669"/>
    <property type="project" value="UniProtKB-SubCell"/>
</dbReference>
<gene>
    <name evidence="8" type="ORF">PHAECO_LOCUS3830</name>
</gene>
<dbReference type="Pfam" id="PF00501">
    <property type="entry name" value="AMP-binding"/>
    <property type="match status" value="1"/>
</dbReference>
<dbReference type="Proteomes" id="UP001153737">
    <property type="component" value="Chromosome 13"/>
</dbReference>
<evidence type="ECO:0000256" key="4">
    <source>
        <dbReference type="ARBA" id="ARBA00023140"/>
    </source>
</evidence>
<keyword evidence="9" id="KW-1185">Reference proteome</keyword>
<evidence type="ECO:0000259" key="7">
    <source>
        <dbReference type="Pfam" id="PF13193"/>
    </source>
</evidence>
<dbReference type="InterPro" id="IPR025110">
    <property type="entry name" value="AMP-bd_C"/>
</dbReference>
<dbReference type="GO" id="GO:0016405">
    <property type="term" value="F:CoA-ligase activity"/>
    <property type="evidence" value="ECO:0007669"/>
    <property type="project" value="TreeGrafter"/>
</dbReference>